<proteinExistence type="predicted"/>
<keyword evidence="3" id="KW-1185">Reference proteome</keyword>
<protein>
    <recommendedName>
        <fullName evidence="4">Phosphoribosylaminoimidazolesuccinocarboxamide synthase</fullName>
    </recommendedName>
</protein>
<dbReference type="OrthoDB" id="663679at2"/>
<evidence type="ECO:0000256" key="1">
    <source>
        <dbReference type="SAM" id="Phobius"/>
    </source>
</evidence>
<sequence length="162" mass="18059">MENEKIFRTKTGYCHILPDKILLSRDGIKGSVANVTVGKSITGILIIYGGLSAFLLFSAYNSFLKGQVPIAMVYAIVGLFLVYGIFKSLRNSTAPIIYRDKIKSVTFKKAIFAITRSRFEVVFEEEGAIKKRIIMLPGAMSNGQNETEKARAIMIEEQLLNE</sequence>
<evidence type="ECO:0008006" key="4">
    <source>
        <dbReference type="Google" id="ProtNLM"/>
    </source>
</evidence>
<evidence type="ECO:0000313" key="2">
    <source>
        <dbReference type="EMBL" id="SIQ53744.1"/>
    </source>
</evidence>
<gene>
    <name evidence="2" type="ORF">SAMN05421797_1025</name>
</gene>
<feature type="transmembrane region" description="Helical" evidence="1">
    <location>
        <begin position="41"/>
        <end position="60"/>
    </location>
</feature>
<dbReference type="Proteomes" id="UP000186953">
    <property type="component" value="Unassembled WGS sequence"/>
</dbReference>
<keyword evidence="1" id="KW-0812">Transmembrane</keyword>
<organism evidence="2 3">
    <name type="scientific">Maribacter ulvicola</name>
    <dbReference type="NCBI Taxonomy" id="228959"/>
    <lineage>
        <taxon>Bacteria</taxon>
        <taxon>Pseudomonadati</taxon>
        <taxon>Bacteroidota</taxon>
        <taxon>Flavobacteriia</taxon>
        <taxon>Flavobacteriales</taxon>
        <taxon>Flavobacteriaceae</taxon>
        <taxon>Maribacter</taxon>
    </lineage>
</organism>
<name>A0A1N6TKI2_9FLAO</name>
<reference evidence="3" key="1">
    <citation type="submission" date="2017-01" db="EMBL/GenBank/DDBJ databases">
        <authorList>
            <person name="Varghese N."/>
            <person name="Submissions S."/>
        </authorList>
    </citation>
    <scope>NUCLEOTIDE SEQUENCE [LARGE SCALE GENOMIC DNA]</scope>
    <source>
        <strain evidence="3">DSM 15366</strain>
    </source>
</reference>
<evidence type="ECO:0000313" key="3">
    <source>
        <dbReference type="Proteomes" id="UP000186953"/>
    </source>
</evidence>
<keyword evidence="1" id="KW-1133">Transmembrane helix</keyword>
<keyword evidence="1" id="KW-0472">Membrane</keyword>
<dbReference type="AlphaFoldDB" id="A0A1N6TKI2"/>
<dbReference type="RefSeq" id="WP_076548010.1">
    <property type="nucleotide sequence ID" value="NZ_FTMA01000002.1"/>
</dbReference>
<dbReference type="EMBL" id="FTMA01000002">
    <property type="protein sequence ID" value="SIQ53744.1"/>
    <property type="molecule type" value="Genomic_DNA"/>
</dbReference>
<accession>A0A1N6TKI2</accession>
<feature type="transmembrane region" description="Helical" evidence="1">
    <location>
        <begin position="66"/>
        <end position="86"/>
    </location>
</feature>
<dbReference type="STRING" id="228959.SAMN05421797_1025"/>